<keyword evidence="4" id="KW-0804">Transcription</keyword>
<proteinExistence type="predicted"/>
<reference evidence="8" key="1">
    <citation type="submission" date="2023-07" db="EMBL/GenBank/DDBJ databases">
        <title>A chromosome-level genome assembly of Lolium multiflorum.</title>
        <authorList>
            <person name="Chen Y."/>
            <person name="Copetti D."/>
            <person name="Kolliker R."/>
            <person name="Studer B."/>
        </authorList>
    </citation>
    <scope>NUCLEOTIDE SEQUENCE</scope>
    <source>
        <strain evidence="8">02402/16</strain>
        <tissue evidence="8">Leaf</tissue>
    </source>
</reference>
<keyword evidence="9" id="KW-1185">Reference proteome</keyword>
<keyword evidence="3" id="KW-0238">DNA-binding</keyword>
<dbReference type="AlphaFoldDB" id="A0AAD8X1L5"/>
<dbReference type="EMBL" id="JAUUTY010000001">
    <property type="protein sequence ID" value="KAK1693181.1"/>
    <property type="molecule type" value="Genomic_DNA"/>
</dbReference>
<gene>
    <name evidence="8" type="ORF">QYE76_009878</name>
</gene>
<evidence type="ECO:0000256" key="4">
    <source>
        <dbReference type="ARBA" id="ARBA00023163"/>
    </source>
</evidence>
<keyword evidence="2" id="KW-0805">Transcription regulation</keyword>
<dbReference type="InterPro" id="IPR015300">
    <property type="entry name" value="DNA-bd_pseudobarrel_sf"/>
</dbReference>
<feature type="compositionally biased region" description="Polar residues" evidence="6">
    <location>
        <begin position="290"/>
        <end position="310"/>
    </location>
</feature>
<feature type="domain" description="TF-B3" evidence="7">
    <location>
        <begin position="56"/>
        <end position="106"/>
    </location>
</feature>
<evidence type="ECO:0000313" key="9">
    <source>
        <dbReference type="Proteomes" id="UP001231189"/>
    </source>
</evidence>
<dbReference type="SUPFAM" id="SSF101936">
    <property type="entry name" value="DNA-binding pseudobarrel domain"/>
    <property type="match status" value="3"/>
</dbReference>
<dbReference type="GO" id="GO:0005634">
    <property type="term" value="C:nucleus"/>
    <property type="evidence" value="ECO:0007669"/>
    <property type="project" value="UniProtKB-SubCell"/>
</dbReference>
<dbReference type="PROSITE" id="PS50863">
    <property type="entry name" value="B3"/>
    <property type="match status" value="3"/>
</dbReference>
<evidence type="ECO:0000256" key="1">
    <source>
        <dbReference type="ARBA" id="ARBA00004123"/>
    </source>
</evidence>
<name>A0AAD8X1L5_LOLMU</name>
<organism evidence="8 9">
    <name type="scientific">Lolium multiflorum</name>
    <name type="common">Italian ryegrass</name>
    <name type="synonym">Lolium perenne subsp. multiflorum</name>
    <dbReference type="NCBI Taxonomy" id="4521"/>
    <lineage>
        <taxon>Eukaryota</taxon>
        <taxon>Viridiplantae</taxon>
        <taxon>Streptophyta</taxon>
        <taxon>Embryophyta</taxon>
        <taxon>Tracheophyta</taxon>
        <taxon>Spermatophyta</taxon>
        <taxon>Magnoliopsida</taxon>
        <taxon>Liliopsida</taxon>
        <taxon>Poales</taxon>
        <taxon>Poaceae</taxon>
        <taxon>BOP clade</taxon>
        <taxon>Pooideae</taxon>
        <taxon>Poodae</taxon>
        <taxon>Poeae</taxon>
        <taxon>Poeae Chloroplast Group 2 (Poeae type)</taxon>
        <taxon>Loliodinae</taxon>
        <taxon>Loliinae</taxon>
        <taxon>Lolium</taxon>
    </lineage>
</organism>
<evidence type="ECO:0000259" key="7">
    <source>
        <dbReference type="PROSITE" id="PS50863"/>
    </source>
</evidence>
<dbReference type="Gene3D" id="2.40.330.10">
    <property type="entry name" value="DNA-binding pseudobarrel domain"/>
    <property type="match status" value="3"/>
</dbReference>
<dbReference type="InterPro" id="IPR003340">
    <property type="entry name" value="B3_DNA-bd"/>
</dbReference>
<dbReference type="PANTHER" id="PTHR31674">
    <property type="entry name" value="B3 DOMAIN-CONTAINING PROTEIN REM-LIKE 3-RELATED"/>
    <property type="match status" value="1"/>
</dbReference>
<dbReference type="Proteomes" id="UP001231189">
    <property type="component" value="Unassembled WGS sequence"/>
</dbReference>
<evidence type="ECO:0000313" key="8">
    <source>
        <dbReference type="EMBL" id="KAK1693181.1"/>
    </source>
</evidence>
<dbReference type="InterPro" id="IPR039218">
    <property type="entry name" value="REM_fam"/>
</dbReference>
<evidence type="ECO:0000256" key="3">
    <source>
        <dbReference type="ARBA" id="ARBA00023125"/>
    </source>
</evidence>
<comment type="caution">
    <text evidence="8">The sequence shown here is derived from an EMBL/GenBank/DDBJ whole genome shotgun (WGS) entry which is preliminary data.</text>
</comment>
<feature type="compositionally biased region" description="Polar residues" evidence="6">
    <location>
        <begin position="244"/>
        <end position="282"/>
    </location>
</feature>
<feature type="domain" description="TF-B3" evidence="7">
    <location>
        <begin position="133"/>
        <end position="230"/>
    </location>
</feature>
<evidence type="ECO:0000256" key="2">
    <source>
        <dbReference type="ARBA" id="ARBA00023015"/>
    </source>
</evidence>
<accession>A0AAD8X1L5</accession>
<comment type="subcellular location">
    <subcellularLocation>
        <location evidence="1">Nucleus</location>
    </subcellularLocation>
</comment>
<keyword evidence="5" id="KW-0539">Nucleus</keyword>
<feature type="region of interest" description="Disordered" evidence="6">
    <location>
        <begin position="244"/>
        <end position="347"/>
    </location>
</feature>
<dbReference type="CDD" id="cd10017">
    <property type="entry name" value="B3_DNA"/>
    <property type="match status" value="2"/>
</dbReference>
<dbReference type="SMART" id="SM01019">
    <property type="entry name" value="B3"/>
    <property type="match status" value="3"/>
</dbReference>
<protein>
    <recommendedName>
        <fullName evidence="7">TF-B3 domain-containing protein</fullName>
    </recommendedName>
</protein>
<evidence type="ECO:0000256" key="5">
    <source>
        <dbReference type="ARBA" id="ARBA00023242"/>
    </source>
</evidence>
<feature type="domain" description="TF-B3" evidence="7">
    <location>
        <begin position="357"/>
        <end position="452"/>
    </location>
</feature>
<sequence>MGKHGERSVTTQLKMVLPGSSGKLRISDELAECFDSGDGGAGMTAFLVSPFGTAVWRVEVGRDSDGAFLGRRWPEFVEAHGISVGWFLVLRHEGRGVLTIKAFDTTYFIKEFGQTLTVPGLGEAQIKTGRARKPQFIGPLWHNWMQKMPIPAEFLKHGFISDEELKRRMVTFVTPFREFWHIDLEKDGSNVFFAGVWLKFLESQGVTEGEVLLIRYQGNMIFTIEVFGFTGCRRNLKKQDIRFQQTGNSEETNSSQQTEQSEETNSSQKTGQTEEANSSQKTGRTEEMITLSSQNTEQNEEANPSQKNAHSSKEAQSQKEAQISIRKRKRSEETRIPRSCRNPLNKRTDCEYDTTSQPWIRKQLNAKLRNSIPLPGSFCKKVGFTETCKITFKSSEKKGSWEVHGLVYEKIWQWRLSGGWKMFCRDNGLKEGDVCTFKVLKSKLWHVDIDRC</sequence>
<dbReference type="PANTHER" id="PTHR31674:SF86">
    <property type="entry name" value="B3 DOMAIN-CONTAINING PROTEIN OS04G0347400-RELATED"/>
    <property type="match status" value="1"/>
</dbReference>
<dbReference type="Pfam" id="PF02362">
    <property type="entry name" value="B3"/>
    <property type="match status" value="2"/>
</dbReference>
<evidence type="ECO:0000256" key="6">
    <source>
        <dbReference type="SAM" id="MobiDB-lite"/>
    </source>
</evidence>
<dbReference type="GO" id="GO:0003677">
    <property type="term" value="F:DNA binding"/>
    <property type="evidence" value="ECO:0007669"/>
    <property type="project" value="UniProtKB-KW"/>
</dbReference>